<accession>A0A0S3KDK1</accession>
<evidence type="ECO:0000256" key="1">
    <source>
        <dbReference type="ARBA" id="ARBA00022729"/>
    </source>
</evidence>
<keyword evidence="7" id="KW-1185">Reference proteome</keyword>
<organism evidence="6 8">
    <name type="scientific">Enterococcus silesiacus</name>
    <dbReference type="NCBI Taxonomy" id="332949"/>
    <lineage>
        <taxon>Bacteria</taxon>
        <taxon>Bacillati</taxon>
        <taxon>Bacillota</taxon>
        <taxon>Bacilli</taxon>
        <taxon>Lactobacillales</taxon>
        <taxon>Enterococcaceae</taxon>
        <taxon>Enterococcus</taxon>
    </lineage>
</organism>
<evidence type="ECO:0000313" key="6">
    <source>
        <dbReference type="EMBL" id="OJG91308.1"/>
    </source>
</evidence>
<dbReference type="KEGG" id="ess:ATZ33_13345"/>
<evidence type="ECO:0000259" key="4">
    <source>
        <dbReference type="Pfam" id="PF17118"/>
    </source>
</evidence>
<dbReference type="EMBL" id="CP013614">
    <property type="protein sequence ID" value="ALS02334.1"/>
    <property type="molecule type" value="Genomic_DNA"/>
</dbReference>
<feature type="signal peptide" evidence="2">
    <location>
        <begin position="1"/>
        <end position="18"/>
    </location>
</feature>
<sequence length="363" mass="40859">MKKLGLVFLSAVAIISLAACGGTGSSKKSGDDGKTETKASKSAIAALSIDEGEYVLPKDEEAEDGEGFLALKVTIKNVTDKSLDMSATDIMLYDEDDSKIEALSLYLDDSKTPLLAYEKISAKKSKTGYIVFPVEKKAKYKVHFEPRIYEVEKEPKPIILDVDASDYKDHSEDATKVATAFIDEVFLATENKDYNKLVANDRDEAVKNFDENFNKAIKKKFYDYKVTDEEGLALAKVFREDNAKVATVDYQIASYFPDVAEVTINTEGLSFKEMKDDMEAANKEYYEAHRDQEYDERSKAAQKAELDKLPEIFKNTKPVSIDNYGDGFKLTMKKKEDKWEIQTKGSINYFDNLEQAFRGDISK</sequence>
<reference evidence="6 8" key="1">
    <citation type="submission" date="2014-12" db="EMBL/GenBank/DDBJ databases">
        <title>Draft genome sequences of 29 type strains of Enterococci.</title>
        <authorList>
            <person name="Zhong Z."/>
            <person name="Sun Z."/>
            <person name="Liu W."/>
            <person name="Zhang W."/>
            <person name="Zhang H."/>
        </authorList>
    </citation>
    <scope>NUCLEOTIDE SEQUENCE [LARGE SCALE GENOMIC DNA]</scope>
    <source>
        <strain evidence="6 8">DSM 22801</strain>
    </source>
</reference>
<dbReference type="InterPro" id="IPR029051">
    <property type="entry name" value="DUF4352"/>
</dbReference>
<dbReference type="OrthoDB" id="2148879at2"/>
<dbReference type="RefSeq" id="WP_071878084.1">
    <property type="nucleotide sequence ID" value="NZ_JXLC01000015.1"/>
</dbReference>
<dbReference type="Pfam" id="PF11611">
    <property type="entry name" value="DUF4352"/>
    <property type="match status" value="1"/>
</dbReference>
<evidence type="ECO:0000313" key="5">
    <source>
        <dbReference type="EMBL" id="ALS02334.1"/>
    </source>
</evidence>
<feature type="chain" id="PRO_5044546824" description="DUF4352 domain-containing protein" evidence="2">
    <location>
        <begin position="19"/>
        <end position="363"/>
    </location>
</feature>
<evidence type="ECO:0000313" key="7">
    <source>
        <dbReference type="Proteomes" id="UP000065511"/>
    </source>
</evidence>
<keyword evidence="1 2" id="KW-0732">Signal</keyword>
<evidence type="ECO:0000313" key="8">
    <source>
        <dbReference type="Proteomes" id="UP000183039"/>
    </source>
</evidence>
<dbReference type="Gene3D" id="2.60.40.1240">
    <property type="match status" value="1"/>
</dbReference>
<dbReference type="PROSITE" id="PS51257">
    <property type="entry name" value="PROKAR_LIPOPROTEIN"/>
    <property type="match status" value="1"/>
</dbReference>
<feature type="domain" description="DUF5105" evidence="4">
    <location>
        <begin position="167"/>
        <end position="345"/>
    </location>
</feature>
<evidence type="ECO:0008006" key="9">
    <source>
        <dbReference type="Google" id="ProtNLM"/>
    </source>
</evidence>
<dbReference type="Pfam" id="PF17118">
    <property type="entry name" value="DUF5105"/>
    <property type="match status" value="1"/>
</dbReference>
<dbReference type="InterPro" id="IPR029050">
    <property type="entry name" value="Immunoprotect_excell_Ig-like"/>
</dbReference>
<dbReference type="InterPro" id="IPR031343">
    <property type="entry name" value="DUF5105"/>
</dbReference>
<evidence type="ECO:0000256" key="2">
    <source>
        <dbReference type="SAM" id="SignalP"/>
    </source>
</evidence>
<name>A0A0S3KDK1_9ENTE</name>
<evidence type="ECO:0000259" key="3">
    <source>
        <dbReference type="Pfam" id="PF11611"/>
    </source>
</evidence>
<dbReference type="Proteomes" id="UP000065511">
    <property type="component" value="Chromosome"/>
</dbReference>
<feature type="domain" description="DUF4352" evidence="3">
    <location>
        <begin position="58"/>
        <end position="150"/>
    </location>
</feature>
<reference evidence="5 7" key="2">
    <citation type="submission" date="2015-12" db="EMBL/GenBank/DDBJ databases">
        <authorList>
            <person name="Lauer A."/>
            <person name="Humrighouse B."/>
            <person name="Loparev V."/>
            <person name="Shewmaker P.L."/>
            <person name="Whitney A.M."/>
            <person name="McLaughlin R.W."/>
        </authorList>
    </citation>
    <scope>NUCLEOTIDE SEQUENCE [LARGE SCALE GENOMIC DNA]</scope>
    <source>
        <strain evidence="5 7">LMG 23085</strain>
    </source>
</reference>
<gene>
    <name evidence="5" type="ORF">ATZ33_13345</name>
    <name evidence="6" type="ORF">RV15_GL000764</name>
</gene>
<dbReference type="Proteomes" id="UP000183039">
    <property type="component" value="Unassembled WGS sequence"/>
</dbReference>
<protein>
    <recommendedName>
        <fullName evidence="9">DUF4352 domain-containing protein</fullName>
    </recommendedName>
</protein>
<dbReference type="EMBL" id="JXLC01000015">
    <property type="protein sequence ID" value="OJG91308.1"/>
    <property type="molecule type" value="Genomic_DNA"/>
</dbReference>
<dbReference type="AlphaFoldDB" id="A0A0S3KDK1"/>
<proteinExistence type="predicted"/>